<evidence type="ECO:0000313" key="3">
    <source>
        <dbReference type="Proteomes" id="UP000094385"/>
    </source>
</evidence>
<feature type="transmembrane region" description="Helical" evidence="1">
    <location>
        <begin position="99"/>
        <end position="118"/>
    </location>
</feature>
<proteinExistence type="predicted"/>
<keyword evidence="1" id="KW-0472">Membrane</keyword>
<feature type="transmembrane region" description="Helical" evidence="1">
    <location>
        <begin position="138"/>
        <end position="155"/>
    </location>
</feature>
<dbReference type="AlphaFoldDB" id="A0A1E3Q5N1"/>
<evidence type="ECO:0000256" key="1">
    <source>
        <dbReference type="SAM" id="Phobius"/>
    </source>
</evidence>
<dbReference type="PANTHER" id="PTHR37919">
    <property type="entry name" value="PROTEIN CBG05606"/>
    <property type="match status" value="1"/>
</dbReference>
<protein>
    <recommendedName>
        <fullName evidence="4">EXPERA domain-containing protein</fullName>
    </recommendedName>
</protein>
<keyword evidence="1" id="KW-1133">Transmembrane helix</keyword>
<organism evidence="2 3">
    <name type="scientific">Lipomyces starkeyi NRRL Y-11557</name>
    <dbReference type="NCBI Taxonomy" id="675824"/>
    <lineage>
        <taxon>Eukaryota</taxon>
        <taxon>Fungi</taxon>
        <taxon>Dikarya</taxon>
        <taxon>Ascomycota</taxon>
        <taxon>Saccharomycotina</taxon>
        <taxon>Lipomycetes</taxon>
        <taxon>Lipomycetales</taxon>
        <taxon>Lipomycetaceae</taxon>
        <taxon>Lipomyces</taxon>
    </lineage>
</organism>
<feature type="transmembrane region" description="Helical" evidence="1">
    <location>
        <begin position="12"/>
        <end position="30"/>
    </location>
</feature>
<gene>
    <name evidence="2" type="ORF">LIPSTDRAFT_4643</name>
</gene>
<dbReference type="Proteomes" id="UP000094385">
    <property type="component" value="Unassembled WGS sequence"/>
</dbReference>
<keyword evidence="1" id="KW-0812">Transmembrane</keyword>
<accession>A0A1E3Q5N1</accession>
<evidence type="ECO:0000313" key="2">
    <source>
        <dbReference type="EMBL" id="ODQ72307.1"/>
    </source>
</evidence>
<dbReference type="EMBL" id="KV454296">
    <property type="protein sequence ID" value="ODQ72307.1"/>
    <property type="molecule type" value="Genomic_DNA"/>
</dbReference>
<reference evidence="2 3" key="1">
    <citation type="journal article" date="2016" name="Proc. Natl. Acad. Sci. U.S.A.">
        <title>Comparative genomics of biotechnologically important yeasts.</title>
        <authorList>
            <person name="Riley R."/>
            <person name="Haridas S."/>
            <person name="Wolfe K.H."/>
            <person name="Lopes M.R."/>
            <person name="Hittinger C.T."/>
            <person name="Goeker M."/>
            <person name="Salamov A.A."/>
            <person name="Wisecaver J.H."/>
            <person name="Long T.M."/>
            <person name="Calvey C.H."/>
            <person name="Aerts A.L."/>
            <person name="Barry K.W."/>
            <person name="Choi C."/>
            <person name="Clum A."/>
            <person name="Coughlan A.Y."/>
            <person name="Deshpande S."/>
            <person name="Douglass A.P."/>
            <person name="Hanson S.J."/>
            <person name="Klenk H.-P."/>
            <person name="LaButti K.M."/>
            <person name="Lapidus A."/>
            <person name="Lindquist E.A."/>
            <person name="Lipzen A.M."/>
            <person name="Meier-Kolthoff J.P."/>
            <person name="Ohm R.A."/>
            <person name="Otillar R.P."/>
            <person name="Pangilinan J.L."/>
            <person name="Peng Y."/>
            <person name="Rokas A."/>
            <person name="Rosa C.A."/>
            <person name="Scheuner C."/>
            <person name="Sibirny A.A."/>
            <person name="Slot J.C."/>
            <person name="Stielow J.B."/>
            <person name="Sun H."/>
            <person name="Kurtzman C.P."/>
            <person name="Blackwell M."/>
            <person name="Grigoriev I.V."/>
            <person name="Jeffries T.W."/>
        </authorList>
    </citation>
    <scope>NUCLEOTIDE SEQUENCE [LARGE SCALE GENOMIC DNA]</scope>
    <source>
        <strain evidence="2 3">NRRL Y-11557</strain>
    </source>
</reference>
<dbReference type="STRING" id="675824.A0A1E3Q5N1"/>
<sequence>MTDPTQKIWISWWIALSSLICIWDALFCLFRPYSLPGNSLSMFWGPYKHYVNFDLSYGMEHTTGFINAQSLGNLMESTLNFGYLYLVHKVGTKESRRTASLVAVISTIMTGYKTVIFVLQEYYSGFTSIRHNPFSEIFLKWIFPQSIFIFVPFYLTTRFGNHLLSVASGLSVEKAL</sequence>
<dbReference type="OrthoDB" id="60858at2759"/>
<evidence type="ECO:0008006" key="4">
    <source>
        <dbReference type="Google" id="ProtNLM"/>
    </source>
</evidence>
<keyword evidence="3" id="KW-1185">Reference proteome</keyword>
<dbReference type="PANTHER" id="PTHR37919:SF2">
    <property type="entry name" value="EXPERA DOMAIN-CONTAINING PROTEIN"/>
    <property type="match status" value="1"/>
</dbReference>
<name>A0A1E3Q5N1_LIPST</name>